<gene>
    <name evidence="3" type="ORF">METZ01_LOCUS200648</name>
</gene>
<accession>A0A382ECK6</accession>
<protein>
    <recommendedName>
        <fullName evidence="4">DUF1549 domain-containing protein</fullName>
    </recommendedName>
</protein>
<dbReference type="AlphaFoldDB" id="A0A382ECK6"/>
<evidence type="ECO:0000313" key="3">
    <source>
        <dbReference type="EMBL" id="SVB47794.1"/>
    </source>
</evidence>
<evidence type="ECO:0008006" key="4">
    <source>
        <dbReference type="Google" id="ProtNLM"/>
    </source>
</evidence>
<feature type="domain" description="DUF1553" evidence="2">
    <location>
        <begin position="348"/>
        <end position="474"/>
    </location>
</feature>
<name>A0A382ECK6_9ZZZZ</name>
<dbReference type="InterPro" id="IPR011444">
    <property type="entry name" value="DUF1549"/>
</dbReference>
<organism evidence="3">
    <name type="scientific">marine metagenome</name>
    <dbReference type="NCBI Taxonomy" id="408172"/>
    <lineage>
        <taxon>unclassified sequences</taxon>
        <taxon>metagenomes</taxon>
        <taxon>ecological metagenomes</taxon>
    </lineage>
</organism>
<feature type="domain" description="DUF1549" evidence="1">
    <location>
        <begin position="68"/>
        <end position="276"/>
    </location>
</feature>
<dbReference type="Pfam" id="PF07587">
    <property type="entry name" value="PSD1"/>
    <property type="match status" value="1"/>
</dbReference>
<dbReference type="Pfam" id="PF07583">
    <property type="entry name" value="PSCyt2"/>
    <property type="match status" value="1"/>
</dbReference>
<dbReference type="PANTHER" id="PTHR35889:SF3">
    <property type="entry name" value="F-BOX DOMAIN-CONTAINING PROTEIN"/>
    <property type="match status" value="1"/>
</dbReference>
<sequence length="475" mass="53602">MVRVLRGFGGLAGLAVGLFVAWPNAEAGDSPKATSIDWAKARKWWAFQPPVKLKLPAVSNSAWPSQQLDYFVLAKIEAQQLTISPQASKRVLVRRLFLDLTGLPPTPDEMAVFLADGTNDAYERLVEEPMQRKAFGERLASMWLNNVRYAEDQAHQVGGNTAFFYPNAFRYREWVIDAFNDDLPYDKFIRKQLAADLLQGTSSRDLPALGFIGLGHKYYDRNRLAVKAEEWAEQVDTLTRSLLGLTVACAQCHDHKYDPFTQKDYYALAGVFASTDLVDRMADGSEVKKDAEAAKKRINTIHMVRDVKPKDLHVFLRGNTESKGDLVPRRFLRVLSRNEPKPFTQGSGRLELAESIVSPNNPLTARVIVNRAWAVFFGRGLVTTPSNFGQLGAAPSHPALLDNLAVRFMENGWSMKRLIREMVLSSTYRQRSHESHANKAIDPLNTNLWRMNRRRLSIEQWRDSILAVSGSLDRT</sequence>
<dbReference type="PANTHER" id="PTHR35889">
    <property type="entry name" value="CYCLOINULO-OLIGOSACCHARIDE FRUCTANOTRANSFERASE-RELATED"/>
    <property type="match status" value="1"/>
</dbReference>
<proteinExistence type="predicted"/>
<reference evidence="3" key="1">
    <citation type="submission" date="2018-05" db="EMBL/GenBank/DDBJ databases">
        <authorList>
            <person name="Lanie J.A."/>
            <person name="Ng W.-L."/>
            <person name="Kazmierczak K.M."/>
            <person name="Andrzejewski T.M."/>
            <person name="Davidsen T.M."/>
            <person name="Wayne K.J."/>
            <person name="Tettelin H."/>
            <person name="Glass J.I."/>
            <person name="Rusch D."/>
            <person name="Podicherti R."/>
            <person name="Tsui H.-C.T."/>
            <person name="Winkler M.E."/>
        </authorList>
    </citation>
    <scope>NUCLEOTIDE SEQUENCE</scope>
</reference>
<dbReference type="InterPro" id="IPR022655">
    <property type="entry name" value="DUF1553"/>
</dbReference>
<feature type="non-terminal residue" evidence="3">
    <location>
        <position position="475"/>
    </location>
</feature>
<evidence type="ECO:0000259" key="2">
    <source>
        <dbReference type="Pfam" id="PF07587"/>
    </source>
</evidence>
<dbReference type="EMBL" id="UINC01043574">
    <property type="protein sequence ID" value="SVB47794.1"/>
    <property type="molecule type" value="Genomic_DNA"/>
</dbReference>
<evidence type="ECO:0000259" key="1">
    <source>
        <dbReference type="Pfam" id="PF07583"/>
    </source>
</evidence>